<reference evidence="1 2" key="1">
    <citation type="submission" date="2022-09" db="EMBL/GenBank/DDBJ databases">
        <authorList>
            <person name="Palmer J.M."/>
        </authorList>
    </citation>
    <scope>NUCLEOTIDE SEQUENCE [LARGE SCALE GENOMIC DNA]</scope>
    <source>
        <strain evidence="1 2">DSM 7382</strain>
    </source>
</reference>
<dbReference type="EMBL" id="JASBNA010000035">
    <property type="protein sequence ID" value="KAK7682601.1"/>
    <property type="molecule type" value="Genomic_DNA"/>
</dbReference>
<gene>
    <name evidence="1" type="ORF">QCA50_014401</name>
</gene>
<proteinExistence type="predicted"/>
<name>A0AAW0FP43_9APHY</name>
<protein>
    <submittedName>
        <fullName evidence="1">Uncharacterized protein</fullName>
    </submittedName>
</protein>
<keyword evidence="2" id="KW-1185">Reference proteome</keyword>
<accession>A0AAW0FP43</accession>
<dbReference type="Proteomes" id="UP001385951">
    <property type="component" value="Unassembled WGS sequence"/>
</dbReference>
<evidence type="ECO:0000313" key="1">
    <source>
        <dbReference type="EMBL" id="KAK7682601.1"/>
    </source>
</evidence>
<comment type="caution">
    <text evidence="1">The sequence shown here is derived from an EMBL/GenBank/DDBJ whole genome shotgun (WGS) entry which is preliminary data.</text>
</comment>
<dbReference type="AlphaFoldDB" id="A0AAW0FP43"/>
<evidence type="ECO:0000313" key="2">
    <source>
        <dbReference type="Proteomes" id="UP001385951"/>
    </source>
</evidence>
<organism evidence="1 2">
    <name type="scientific">Cerrena zonata</name>
    <dbReference type="NCBI Taxonomy" id="2478898"/>
    <lineage>
        <taxon>Eukaryota</taxon>
        <taxon>Fungi</taxon>
        <taxon>Dikarya</taxon>
        <taxon>Basidiomycota</taxon>
        <taxon>Agaricomycotina</taxon>
        <taxon>Agaricomycetes</taxon>
        <taxon>Polyporales</taxon>
        <taxon>Cerrenaceae</taxon>
        <taxon>Cerrena</taxon>
    </lineage>
</organism>
<sequence length="215" mass="24243">MLDNVTGPLHSLYALGLQCRVRAVRIQYFGMEDAESYRQTQCVLKDMRPSTLSMLADLSRISVSDIASVVPTPACQYLTHFSFTISFNLSSISATPKSIVENILILLSTLSQLKFLRLTIFWTKEKESETTDFVLLQLKELHEKPSGFLQHIAEITPSLQTIDLYTEPDCQSAWKIRRSRDGVVVIDAIGIGSAEWMAMNSDSSLKSWWMLTLDS</sequence>